<dbReference type="GeneID" id="71987061"/>
<feature type="region of interest" description="Disordered" evidence="1">
    <location>
        <begin position="74"/>
        <end position="103"/>
    </location>
</feature>
<dbReference type="EMBL" id="CP090168">
    <property type="protein sequence ID" value="UJO19542.1"/>
    <property type="molecule type" value="Genomic_DNA"/>
</dbReference>
<feature type="compositionally biased region" description="Basic and acidic residues" evidence="1">
    <location>
        <begin position="89"/>
        <end position="101"/>
    </location>
</feature>
<dbReference type="InterPro" id="IPR003347">
    <property type="entry name" value="JmjC_dom"/>
</dbReference>
<dbReference type="OrthoDB" id="3868358at2759"/>
<gene>
    <name evidence="3" type="ORF">CLAFUR5_07183</name>
</gene>
<dbReference type="Proteomes" id="UP000756132">
    <property type="component" value="Chromosome 6"/>
</dbReference>
<accession>A0A9Q8URB6</accession>
<dbReference type="PROSITE" id="PS51184">
    <property type="entry name" value="JMJC"/>
    <property type="match status" value="1"/>
</dbReference>
<keyword evidence="4" id="KW-1185">Reference proteome</keyword>
<evidence type="ECO:0000313" key="3">
    <source>
        <dbReference type="EMBL" id="UJO19542.1"/>
    </source>
</evidence>
<protein>
    <recommendedName>
        <fullName evidence="2">JmjC domain-containing protein</fullName>
    </recommendedName>
</protein>
<reference evidence="3" key="2">
    <citation type="journal article" date="2022" name="Microb. Genom.">
        <title>A chromosome-scale genome assembly of the tomato pathogen Cladosporium fulvum reveals a compartmentalized genome architecture and the presence of a dispensable chromosome.</title>
        <authorList>
            <person name="Zaccaron A.Z."/>
            <person name="Chen L.H."/>
            <person name="Samaras A."/>
            <person name="Stergiopoulos I."/>
        </authorList>
    </citation>
    <scope>NUCLEOTIDE SEQUENCE</scope>
    <source>
        <strain evidence="3">Race5_Kim</strain>
    </source>
</reference>
<dbReference type="SUPFAM" id="SSF51197">
    <property type="entry name" value="Clavaminate synthase-like"/>
    <property type="match status" value="1"/>
</dbReference>
<reference evidence="3" key="1">
    <citation type="submission" date="2021-12" db="EMBL/GenBank/DDBJ databases">
        <authorList>
            <person name="Zaccaron A."/>
            <person name="Stergiopoulos I."/>
        </authorList>
    </citation>
    <scope>NUCLEOTIDE SEQUENCE</scope>
    <source>
        <strain evidence="3">Race5_Kim</strain>
    </source>
</reference>
<feature type="domain" description="JmjC" evidence="2">
    <location>
        <begin position="48"/>
        <end position="197"/>
    </location>
</feature>
<dbReference type="RefSeq" id="XP_047763908.1">
    <property type="nucleotide sequence ID" value="XM_047906331.1"/>
</dbReference>
<name>A0A9Q8URB6_PASFU</name>
<evidence type="ECO:0000259" key="2">
    <source>
        <dbReference type="PROSITE" id="PS51184"/>
    </source>
</evidence>
<dbReference type="KEGG" id="ffu:CLAFUR5_07183"/>
<dbReference type="AlphaFoldDB" id="A0A9Q8URB6"/>
<evidence type="ECO:0000256" key="1">
    <source>
        <dbReference type="SAM" id="MobiDB-lite"/>
    </source>
</evidence>
<dbReference type="Gene3D" id="2.60.120.650">
    <property type="entry name" value="Cupin"/>
    <property type="match status" value="1"/>
</dbReference>
<feature type="compositionally biased region" description="Polar residues" evidence="1">
    <location>
        <begin position="75"/>
        <end position="88"/>
    </location>
</feature>
<organism evidence="3 4">
    <name type="scientific">Passalora fulva</name>
    <name type="common">Tomato leaf mold</name>
    <name type="synonym">Cladosporium fulvum</name>
    <dbReference type="NCBI Taxonomy" id="5499"/>
    <lineage>
        <taxon>Eukaryota</taxon>
        <taxon>Fungi</taxon>
        <taxon>Dikarya</taxon>
        <taxon>Ascomycota</taxon>
        <taxon>Pezizomycotina</taxon>
        <taxon>Dothideomycetes</taxon>
        <taxon>Dothideomycetidae</taxon>
        <taxon>Mycosphaerellales</taxon>
        <taxon>Mycosphaerellaceae</taxon>
        <taxon>Fulvia</taxon>
    </lineage>
</organism>
<evidence type="ECO:0000313" key="4">
    <source>
        <dbReference type="Proteomes" id="UP000756132"/>
    </source>
</evidence>
<proteinExistence type="predicted"/>
<sequence>MIAGTEVWQENSRISFAPAQWVAWTKQILQGEQVLARVLNMPMGHMMPAERSQEYRHRAAEVAVRHERNLDANKTRQNQSTANITPRGTRTEVHHDSDHHISTARGLASRKRIPLKLWLLWPSTELRHLVTCYSDTKAALARMEYGSFFVQMPGESVLVPPNCPHAVVTLDSCYLYGHTFSTHSWAYDPTTALVEISVGNPVDEACQELIKRLRLGLRSGKFRQVYIDQFIETWAIEAPILRSQRDEFEKLIALWTEDIRSTGSCIWCAAAGGPGRYDIGLDNLEHMRAHLEGRTPLRGKDIVLEAQ</sequence>